<evidence type="ECO:0000313" key="1">
    <source>
        <dbReference type="EMBL" id="MBB5172232.1"/>
    </source>
</evidence>
<evidence type="ECO:0000313" key="2">
    <source>
        <dbReference type="Proteomes" id="UP000551878"/>
    </source>
</evidence>
<comment type="caution">
    <text evidence="1">The sequence shown here is derived from an EMBL/GenBank/DDBJ whole genome shotgun (WGS) entry which is preliminary data.</text>
</comment>
<gene>
    <name evidence="1" type="ORF">HNQ41_000372</name>
</gene>
<proteinExistence type="predicted"/>
<name>A0A840QLI5_9BACI</name>
<evidence type="ECO:0008006" key="3">
    <source>
        <dbReference type="Google" id="ProtNLM"/>
    </source>
</evidence>
<dbReference type="Proteomes" id="UP000551878">
    <property type="component" value="Unassembled WGS sequence"/>
</dbReference>
<keyword evidence="2" id="KW-1185">Reference proteome</keyword>
<sequence length="40" mass="4425">MTGCIVCKTCDQVIAHYESEKVAKLYAACCDHCQNETNSN</sequence>
<dbReference type="Pfam" id="PF13790">
    <property type="entry name" value="SR1P"/>
    <property type="match status" value="1"/>
</dbReference>
<dbReference type="InterPro" id="IPR025236">
    <property type="entry name" value="SR1P"/>
</dbReference>
<accession>A0A840QLI5</accession>
<protein>
    <recommendedName>
        <fullName evidence="3">GapA-binding peptide SR1P</fullName>
    </recommendedName>
</protein>
<dbReference type="EMBL" id="JACHHB010000001">
    <property type="protein sequence ID" value="MBB5172232.1"/>
    <property type="molecule type" value="Genomic_DNA"/>
</dbReference>
<dbReference type="AlphaFoldDB" id="A0A840QLI5"/>
<organism evidence="1 2">
    <name type="scientific">Texcoconibacillus texcoconensis</name>
    <dbReference type="NCBI Taxonomy" id="1095777"/>
    <lineage>
        <taxon>Bacteria</taxon>
        <taxon>Bacillati</taxon>
        <taxon>Bacillota</taxon>
        <taxon>Bacilli</taxon>
        <taxon>Bacillales</taxon>
        <taxon>Bacillaceae</taxon>
        <taxon>Texcoconibacillus</taxon>
    </lineage>
</organism>
<reference evidence="1 2" key="1">
    <citation type="submission" date="2020-08" db="EMBL/GenBank/DDBJ databases">
        <title>Genomic Encyclopedia of Type Strains, Phase IV (KMG-IV): sequencing the most valuable type-strain genomes for metagenomic binning, comparative biology and taxonomic classification.</title>
        <authorList>
            <person name="Goeker M."/>
        </authorList>
    </citation>
    <scope>NUCLEOTIDE SEQUENCE [LARGE SCALE GENOMIC DNA]</scope>
    <source>
        <strain evidence="1 2">DSM 24696</strain>
    </source>
</reference>
<dbReference type="RefSeq" id="WP_184662702.1">
    <property type="nucleotide sequence ID" value="NZ_JACHHB010000001.1"/>
</dbReference>